<dbReference type="PIRSF" id="PIRSF017082">
    <property type="entry name" value="YflP"/>
    <property type="match status" value="1"/>
</dbReference>
<dbReference type="OrthoDB" id="8443386at2"/>
<reference evidence="2 3" key="1">
    <citation type="journal article" date="2015" name="Int. J. Syst. Evol. Microbiol.">
        <title>Roseomonas oryzae sp. nov., isolated from paddy rhizosphere soil.</title>
        <authorList>
            <person name="Ramaprasad E.V."/>
            <person name="Sasikala Ch."/>
            <person name="Ramana Ch.V."/>
        </authorList>
    </citation>
    <scope>NUCLEOTIDE SEQUENCE [LARGE SCALE GENOMIC DNA]</scope>
    <source>
        <strain evidence="2 3">KCTC 42542</strain>
    </source>
</reference>
<dbReference type="InterPro" id="IPR042100">
    <property type="entry name" value="Bug_dom1"/>
</dbReference>
<dbReference type="EMBL" id="VUKA01000003">
    <property type="protein sequence ID" value="KAA2213472.1"/>
    <property type="molecule type" value="Genomic_DNA"/>
</dbReference>
<evidence type="ECO:0000256" key="1">
    <source>
        <dbReference type="ARBA" id="ARBA00006987"/>
    </source>
</evidence>
<keyword evidence="3" id="KW-1185">Reference proteome</keyword>
<dbReference type="Pfam" id="PF03401">
    <property type="entry name" value="TctC"/>
    <property type="match status" value="1"/>
</dbReference>
<comment type="caution">
    <text evidence="2">The sequence shown here is derived from an EMBL/GenBank/DDBJ whole genome shotgun (WGS) entry which is preliminary data.</text>
</comment>
<dbReference type="PANTHER" id="PTHR42928:SF5">
    <property type="entry name" value="BLR1237 PROTEIN"/>
    <property type="match status" value="1"/>
</dbReference>
<accession>A0A5B2TG51</accession>
<evidence type="ECO:0000313" key="2">
    <source>
        <dbReference type="EMBL" id="KAA2213472.1"/>
    </source>
</evidence>
<sequence length="332" mass="34958">MKPCSDPVRSLSRRALLGAGAGILALPSLARAQSWPTRPVTLVVGFPPGGQTDFAARIVQQGMAAALGQPVVVENRGGAGGNIGTEYVVRARPDGYTLLAANSSAMAINPHTFPNMTVDPMDLVSCGLALKSSLMLCVHPSVPARTLPEFVEWVKAQKGGIDYGTPAAGSMSHCAMELFRSRIGKPDMQDVPYRGSGPAMQDFIAGRFSAMFDAASVVAPYVKAGQVRAILVTGESRAPAFPDVPTAAEQGLQDFLITSWIGISAPKGTPPEIVSRINAALNQALKDPAVTGRITEQGDEPGGGTIEDYDRRVRNDHKLWGEVVRANNITAG</sequence>
<dbReference type="Proteomes" id="UP000322110">
    <property type="component" value="Unassembled WGS sequence"/>
</dbReference>
<gene>
    <name evidence="2" type="ORF">F0Q34_09545</name>
</gene>
<organism evidence="2 3">
    <name type="scientific">Teichococcus oryzae</name>
    <dbReference type="NCBI Taxonomy" id="1608942"/>
    <lineage>
        <taxon>Bacteria</taxon>
        <taxon>Pseudomonadati</taxon>
        <taxon>Pseudomonadota</taxon>
        <taxon>Alphaproteobacteria</taxon>
        <taxon>Acetobacterales</taxon>
        <taxon>Roseomonadaceae</taxon>
        <taxon>Roseomonas</taxon>
    </lineage>
</organism>
<comment type="similarity">
    <text evidence="1">Belongs to the UPF0065 (bug) family.</text>
</comment>
<dbReference type="Gene3D" id="3.40.190.150">
    <property type="entry name" value="Bordetella uptake gene, domain 1"/>
    <property type="match status" value="1"/>
</dbReference>
<protein>
    <submittedName>
        <fullName evidence="2">Tripartite tricarboxylate transporter substrate binding protein</fullName>
    </submittedName>
</protein>
<proteinExistence type="inferred from homology"/>
<dbReference type="Gene3D" id="3.40.190.10">
    <property type="entry name" value="Periplasmic binding protein-like II"/>
    <property type="match status" value="1"/>
</dbReference>
<dbReference type="AlphaFoldDB" id="A0A5B2TG51"/>
<evidence type="ECO:0000313" key="3">
    <source>
        <dbReference type="Proteomes" id="UP000322110"/>
    </source>
</evidence>
<dbReference type="InterPro" id="IPR005064">
    <property type="entry name" value="BUG"/>
</dbReference>
<dbReference type="RefSeq" id="WP_149811976.1">
    <property type="nucleotide sequence ID" value="NZ_VUKA01000003.1"/>
</dbReference>
<name>A0A5B2TG51_9PROT</name>
<dbReference type="CDD" id="cd07012">
    <property type="entry name" value="PBP2_Bug_TTT"/>
    <property type="match status" value="1"/>
</dbReference>
<dbReference type="PANTHER" id="PTHR42928">
    <property type="entry name" value="TRICARBOXYLATE-BINDING PROTEIN"/>
    <property type="match status" value="1"/>
</dbReference>
<dbReference type="SUPFAM" id="SSF53850">
    <property type="entry name" value="Periplasmic binding protein-like II"/>
    <property type="match status" value="1"/>
</dbReference>